<evidence type="ECO:0000256" key="3">
    <source>
        <dbReference type="SAM" id="SignalP"/>
    </source>
</evidence>
<dbReference type="EMBL" id="OIVN01000591">
    <property type="protein sequence ID" value="SPC82657.1"/>
    <property type="molecule type" value="Genomic_DNA"/>
</dbReference>
<feature type="region of interest" description="Disordered" evidence="2">
    <location>
        <begin position="303"/>
        <end position="325"/>
    </location>
</feature>
<evidence type="ECO:0008006" key="5">
    <source>
        <dbReference type="Google" id="ProtNLM"/>
    </source>
</evidence>
<protein>
    <recommendedName>
        <fullName evidence="5">Aminotransferase-like plant mobile domain-containing protein</fullName>
    </recommendedName>
</protein>
<keyword evidence="1" id="KW-0175">Coiled coil</keyword>
<keyword evidence="3" id="KW-0732">Signal</keyword>
<organism evidence="4">
    <name type="scientific">Fagus sylvatica</name>
    <name type="common">Beechnut</name>
    <dbReference type="NCBI Taxonomy" id="28930"/>
    <lineage>
        <taxon>Eukaryota</taxon>
        <taxon>Viridiplantae</taxon>
        <taxon>Streptophyta</taxon>
        <taxon>Embryophyta</taxon>
        <taxon>Tracheophyta</taxon>
        <taxon>Spermatophyta</taxon>
        <taxon>Magnoliopsida</taxon>
        <taxon>eudicotyledons</taxon>
        <taxon>Gunneridae</taxon>
        <taxon>Pentapetalae</taxon>
        <taxon>rosids</taxon>
        <taxon>fabids</taxon>
        <taxon>Fagales</taxon>
        <taxon>Fagaceae</taxon>
        <taxon>Fagus</taxon>
    </lineage>
</organism>
<accession>A0A2N9EV26</accession>
<feature type="compositionally biased region" description="Basic and acidic residues" evidence="2">
    <location>
        <begin position="307"/>
        <end position="319"/>
    </location>
</feature>
<proteinExistence type="predicted"/>
<evidence type="ECO:0000256" key="2">
    <source>
        <dbReference type="SAM" id="MobiDB-lite"/>
    </source>
</evidence>
<name>A0A2N9EV26_FAGSY</name>
<evidence type="ECO:0000313" key="4">
    <source>
        <dbReference type="EMBL" id="SPC82657.1"/>
    </source>
</evidence>
<feature type="signal peptide" evidence="3">
    <location>
        <begin position="1"/>
        <end position="19"/>
    </location>
</feature>
<sequence length="533" mass="59263">METLWVSVWVFSLFVFRFAENGLGPPPIEGFVSPDSLLHRLSAELYSVIYPSISTWEAIRGRMTANEAEWSLPLSEELPEGLLDESAGRVAREVSSKAIPSMSGSRHIPRIPDDVVLRIPDLDERACCPKYEGDVAFYEADLRAGLRFPVQPFVRELLDFLSLAPGQVNVNGWQTIISCMVMWRVNSNGEEDLTVDEFLFWSSKDYLLPIESERKDISLCMATTGRGYRKKILGTSSESVGLEEPLHRLERILRILDIEDRRYNIFIEPDLLATFSLGPIPNSSVRALLAQLGEVAFAPISLKRKKPNEGSSKRAEEPPTRPTVQDAVSVVQTVPPVVLVDVDTAPPSNPSLATINQSPYVAMDRAKGALTSRDIDDYAAAHTEDLQYLMVHSVMRGLNEAVVMNQRCIAAEEGLATLRAKYMADEAEMKNAKRAVMELTKERKDALAEVEKLKKELKARDDDVKVAVDAKDKAVADLKHLVGQIEGAKEAFRKQAVQRFPGLDFSALQPYDDEDSVVDVSQDQAGDEDVSSK</sequence>
<feature type="chain" id="PRO_5014886532" description="Aminotransferase-like plant mobile domain-containing protein" evidence="3">
    <location>
        <begin position="20"/>
        <end position="533"/>
    </location>
</feature>
<feature type="coiled-coil region" evidence="1">
    <location>
        <begin position="415"/>
        <end position="463"/>
    </location>
</feature>
<reference evidence="4" key="1">
    <citation type="submission" date="2018-02" db="EMBL/GenBank/DDBJ databases">
        <authorList>
            <person name="Cohen D.B."/>
            <person name="Kent A.D."/>
        </authorList>
    </citation>
    <scope>NUCLEOTIDE SEQUENCE</scope>
</reference>
<dbReference type="AlphaFoldDB" id="A0A2N9EV26"/>
<feature type="region of interest" description="Disordered" evidence="2">
    <location>
        <begin position="514"/>
        <end position="533"/>
    </location>
</feature>
<gene>
    <name evidence="4" type="ORF">FSB_LOCUS10539</name>
</gene>
<evidence type="ECO:0000256" key="1">
    <source>
        <dbReference type="SAM" id="Coils"/>
    </source>
</evidence>